<sequence length="55" mass="6624">MWKGELLACILLLYKVPLIPLSADKEYTTRQQHNNTHIYCFYWAKFYLLLLFLVS</sequence>
<accession>A0A2T6Z9X8</accession>
<dbReference type="EMBL" id="NESQ01000592">
    <property type="protein sequence ID" value="PUU72297.1"/>
    <property type="molecule type" value="Genomic_DNA"/>
</dbReference>
<evidence type="ECO:0000313" key="3">
    <source>
        <dbReference type="Proteomes" id="UP000244722"/>
    </source>
</evidence>
<organism evidence="2 3">
    <name type="scientific">Tuber borchii</name>
    <name type="common">White truffle</name>
    <dbReference type="NCBI Taxonomy" id="42251"/>
    <lineage>
        <taxon>Eukaryota</taxon>
        <taxon>Fungi</taxon>
        <taxon>Dikarya</taxon>
        <taxon>Ascomycota</taxon>
        <taxon>Pezizomycotina</taxon>
        <taxon>Pezizomycetes</taxon>
        <taxon>Pezizales</taxon>
        <taxon>Tuberaceae</taxon>
        <taxon>Tuber</taxon>
    </lineage>
</organism>
<proteinExistence type="predicted"/>
<evidence type="ECO:0000256" key="1">
    <source>
        <dbReference type="SAM" id="Phobius"/>
    </source>
</evidence>
<keyword evidence="1" id="KW-1133">Transmembrane helix</keyword>
<gene>
    <name evidence="2" type="ORF">B9Z19DRAFT_704291</name>
</gene>
<comment type="caution">
    <text evidence="2">The sequence shown here is derived from an EMBL/GenBank/DDBJ whole genome shotgun (WGS) entry which is preliminary data.</text>
</comment>
<evidence type="ECO:0000313" key="2">
    <source>
        <dbReference type="EMBL" id="PUU72297.1"/>
    </source>
</evidence>
<keyword evidence="3" id="KW-1185">Reference proteome</keyword>
<reference evidence="2 3" key="1">
    <citation type="submission" date="2017-04" db="EMBL/GenBank/DDBJ databases">
        <title>Draft genome sequence of Tuber borchii Vittad., a whitish edible truffle.</title>
        <authorList>
            <consortium name="DOE Joint Genome Institute"/>
            <person name="Murat C."/>
            <person name="Kuo A."/>
            <person name="Barry K.W."/>
            <person name="Clum A."/>
            <person name="Dockter R.B."/>
            <person name="Fauchery L."/>
            <person name="Iotti M."/>
            <person name="Kohler A."/>
            <person name="Labutti K."/>
            <person name="Lindquist E.A."/>
            <person name="Lipzen A."/>
            <person name="Ohm R.A."/>
            <person name="Wang M."/>
            <person name="Grigoriev I.V."/>
            <person name="Zambonelli A."/>
            <person name="Martin F.M."/>
        </authorList>
    </citation>
    <scope>NUCLEOTIDE SEQUENCE [LARGE SCALE GENOMIC DNA]</scope>
    <source>
        <strain evidence="2 3">Tbo3840</strain>
    </source>
</reference>
<keyword evidence="1" id="KW-0812">Transmembrane</keyword>
<dbReference type="AlphaFoldDB" id="A0A2T6Z9X8"/>
<feature type="transmembrane region" description="Helical" evidence="1">
    <location>
        <begin position="36"/>
        <end position="54"/>
    </location>
</feature>
<protein>
    <submittedName>
        <fullName evidence="2">Uncharacterized protein</fullName>
    </submittedName>
</protein>
<name>A0A2T6Z9X8_TUBBO</name>
<dbReference type="Proteomes" id="UP000244722">
    <property type="component" value="Unassembled WGS sequence"/>
</dbReference>
<keyword evidence="1" id="KW-0472">Membrane</keyword>